<sequence length="306" mass="33011">MSPRVVSVAVAPTANYGELLAAAAVETLQQSFAAATTDVPALWNTVVDDWPDERLTGRNYSRVADMALLPLVPLVSGPLKRTTTQVLTEQFPDYAEQIEDLSRLHDYALVRAIGPAVSAIGGAGEAHAGIFRPMTTGDVPGFVQAVVKAPSYVVDGLLHGGYGDIGPLVGRDEWTAPPGLLTPRGEEPEPRNIDGPIEAESRQTITRRLASLVREPESRQDAGEGDDRDAAPVRRGLLARQVAEDAEEAGTEKTRERKGLRDVRTAVRDSVKKLTEGKKPREKTKESDGADKPAKAKKESRRSEAH</sequence>
<evidence type="ECO:0008006" key="4">
    <source>
        <dbReference type="Google" id="ProtNLM"/>
    </source>
</evidence>
<organism evidence="2 3">
    <name type="scientific">Mycolicibacterium chitae</name>
    <name type="common">Mycobacterium chitae</name>
    <dbReference type="NCBI Taxonomy" id="1792"/>
    <lineage>
        <taxon>Bacteria</taxon>
        <taxon>Bacillati</taxon>
        <taxon>Actinomycetota</taxon>
        <taxon>Actinomycetes</taxon>
        <taxon>Mycobacteriales</taxon>
        <taxon>Mycobacteriaceae</taxon>
        <taxon>Mycolicibacterium</taxon>
    </lineage>
</organism>
<dbReference type="Proteomes" id="UP000282551">
    <property type="component" value="Chromosome"/>
</dbReference>
<name>A0A3S4TPY5_MYCCI</name>
<feature type="region of interest" description="Disordered" evidence="1">
    <location>
        <begin position="174"/>
        <end position="306"/>
    </location>
</feature>
<evidence type="ECO:0000313" key="3">
    <source>
        <dbReference type="Proteomes" id="UP000282551"/>
    </source>
</evidence>
<keyword evidence="3" id="KW-1185">Reference proteome</keyword>
<evidence type="ECO:0000313" key="2">
    <source>
        <dbReference type="EMBL" id="VEG49990.1"/>
    </source>
</evidence>
<accession>A0A3S4TPY5</accession>
<evidence type="ECO:0000256" key="1">
    <source>
        <dbReference type="SAM" id="MobiDB-lite"/>
    </source>
</evidence>
<proteinExistence type="predicted"/>
<feature type="compositionally biased region" description="Basic and acidic residues" evidence="1">
    <location>
        <begin position="250"/>
        <end position="306"/>
    </location>
</feature>
<reference evidence="2 3" key="1">
    <citation type="submission" date="2018-12" db="EMBL/GenBank/DDBJ databases">
        <authorList>
            <consortium name="Pathogen Informatics"/>
        </authorList>
    </citation>
    <scope>NUCLEOTIDE SEQUENCE [LARGE SCALE GENOMIC DNA]</scope>
    <source>
        <strain evidence="2 3">NCTC10485</strain>
    </source>
</reference>
<dbReference type="AlphaFoldDB" id="A0A3S4TPY5"/>
<gene>
    <name evidence="2" type="ORF">NCTC10485_04305</name>
</gene>
<protein>
    <recommendedName>
        <fullName evidence="4">PE-PGRS family protein</fullName>
    </recommendedName>
</protein>
<dbReference type="EMBL" id="LR134355">
    <property type="protein sequence ID" value="VEG49990.1"/>
    <property type="molecule type" value="Genomic_DNA"/>
</dbReference>